<reference evidence="10 11" key="1">
    <citation type="submission" date="2011-01" db="EMBL/GenBank/DDBJ databases">
        <authorList>
            <person name="Muzny D."/>
            <person name="Qin X."/>
            <person name="Buhay C."/>
            <person name="Dugan-Rocha S."/>
            <person name="Ding Y."/>
            <person name="Chen G."/>
            <person name="Hawes A."/>
            <person name="Holder M."/>
            <person name="Jhangiani S."/>
            <person name="Johnson A."/>
            <person name="Khan Z."/>
            <person name="Li Z."/>
            <person name="Liu W."/>
            <person name="Liu X."/>
            <person name="Perez L."/>
            <person name="Shen H."/>
            <person name="Wang Q."/>
            <person name="Watt J."/>
            <person name="Xi L."/>
            <person name="Xin Y."/>
            <person name="Zhou J."/>
            <person name="Deng J."/>
            <person name="Jiang H."/>
            <person name="Liu Y."/>
            <person name="Qu J."/>
            <person name="Song X.-Z."/>
            <person name="Zhang L."/>
            <person name="Villasana D."/>
            <person name="Johnson A."/>
            <person name="Liu J."/>
            <person name="Liyanage D."/>
            <person name="Lorensuhewa L."/>
            <person name="Robinson T."/>
            <person name="Song A."/>
            <person name="Song B.-B."/>
            <person name="Dinh H."/>
            <person name="Thornton R."/>
            <person name="Coyle M."/>
            <person name="Francisco L."/>
            <person name="Jackson L."/>
            <person name="Javaid M."/>
            <person name="Korchina V."/>
            <person name="Kovar C."/>
            <person name="Mata R."/>
            <person name="Mathew T."/>
            <person name="Ngo R."/>
            <person name="Nguyen L."/>
            <person name="Nguyen N."/>
            <person name="Okwuonu G."/>
            <person name="Ongeri F."/>
            <person name="Pham C."/>
            <person name="Simmons D."/>
            <person name="Wilczek-Boney K."/>
            <person name="Hale W."/>
            <person name="Jakkamsetti A."/>
            <person name="Pham P."/>
            <person name="Ruth R."/>
            <person name="San Lucas F."/>
            <person name="Warren J."/>
            <person name="Zhang J."/>
            <person name="Zhao Z."/>
            <person name="Zhou C."/>
            <person name="Zhu D."/>
            <person name="Lee S."/>
            <person name="Bess C."/>
            <person name="Blankenburg K."/>
            <person name="Forbes L."/>
            <person name="Fu Q."/>
            <person name="Gubbala S."/>
            <person name="Hirani K."/>
            <person name="Jayaseelan J.C."/>
            <person name="Lara F."/>
            <person name="Munidasa M."/>
            <person name="Palculict T."/>
            <person name="Patil S."/>
            <person name="Pu L.-L."/>
            <person name="Saada N."/>
            <person name="Tang L."/>
            <person name="Weissenberger G."/>
            <person name="Zhu Y."/>
            <person name="Hemphill L."/>
            <person name="Shang Y."/>
            <person name="Youmans B."/>
            <person name="Ayvaz T."/>
            <person name="Ross M."/>
            <person name="Santibanez J."/>
            <person name="Aqrawi P."/>
            <person name="Gross S."/>
            <person name="Joshi V."/>
            <person name="Fowler G."/>
            <person name="Nazareth L."/>
            <person name="Reid J."/>
            <person name="Worley K."/>
            <person name="Petrosino J."/>
            <person name="Highlander S."/>
            <person name="Gibbs R."/>
        </authorList>
    </citation>
    <scope>NUCLEOTIDE SEQUENCE [LARGE SCALE GENOMIC DNA]</scope>
    <source>
        <strain evidence="10 11">ATCC 49124</strain>
    </source>
</reference>
<dbReference type="PROSITE" id="PS51129">
    <property type="entry name" value="PDXS_SNZ_2"/>
    <property type="match status" value="1"/>
</dbReference>
<evidence type="ECO:0000256" key="7">
    <source>
        <dbReference type="HAMAP-Rule" id="MF_01824"/>
    </source>
</evidence>
<keyword evidence="3 7" id="KW-0663">Pyridoxal phosphate</keyword>
<dbReference type="GO" id="GO:0016829">
    <property type="term" value="F:lyase activity"/>
    <property type="evidence" value="ECO:0007669"/>
    <property type="project" value="UniProtKB-KW"/>
</dbReference>
<evidence type="ECO:0000256" key="1">
    <source>
        <dbReference type="ARBA" id="ARBA00004737"/>
    </source>
</evidence>
<dbReference type="Gene3D" id="3.20.20.70">
    <property type="entry name" value="Aldolase class I"/>
    <property type="match status" value="1"/>
</dbReference>
<evidence type="ECO:0000313" key="11">
    <source>
        <dbReference type="Proteomes" id="UP000003697"/>
    </source>
</evidence>
<dbReference type="PIRSF" id="PIRSF029271">
    <property type="entry name" value="Pdx1"/>
    <property type="match status" value="1"/>
</dbReference>
<dbReference type="InterPro" id="IPR001852">
    <property type="entry name" value="PdxS/SNZ"/>
</dbReference>
<proteinExistence type="inferred from homology"/>
<comment type="caution">
    <text evidence="10">The sequence shown here is derived from an EMBL/GenBank/DDBJ whole genome shotgun (WGS) entry which is preliminary data.</text>
</comment>
<dbReference type="CDD" id="cd04727">
    <property type="entry name" value="pdxS"/>
    <property type="match status" value="1"/>
</dbReference>
<dbReference type="Proteomes" id="UP000003697">
    <property type="component" value="Unassembled WGS sequence"/>
</dbReference>
<comment type="pathway">
    <text evidence="1 7">Cofactor biosynthesis; pyridoxal 5'-phosphate biosynthesis.</text>
</comment>
<comment type="similarity">
    <text evidence="2 7 8">Belongs to the PdxS/SNZ family.</text>
</comment>
<evidence type="ECO:0000256" key="3">
    <source>
        <dbReference type="ARBA" id="ARBA00022898"/>
    </source>
</evidence>
<protein>
    <recommendedName>
        <fullName evidence="7">Pyridoxal 5'-phosphate synthase subunit PdxS</fullName>
        <shortName evidence="7">PLP synthase subunit PdxS</shortName>
        <ecNumber evidence="7">4.3.3.6</ecNumber>
    </recommendedName>
    <alternativeName>
        <fullName evidence="7">Pdx1</fullName>
    </alternativeName>
</protein>
<dbReference type="RefSeq" id="WP_003094493.1">
    <property type="nucleotide sequence ID" value="NZ_GL831112.1"/>
</dbReference>
<evidence type="ECO:0000256" key="6">
    <source>
        <dbReference type="ARBA" id="ARBA00047992"/>
    </source>
</evidence>
<dbReference type="SUPFAM" id="SSF51366">
    <property type="entry name" value="Ribulose-phoshate binding barrel"/>
    <property type="match status" value="1"/>
</dbReference>
<gene>
    <name evidence="7 10" type="primary">pdxS</name>
    <name evidence="10" type="ORF">HMPREF9425_0650</name>
</gene>
<accession>A0ABP2KLQ7</accession>
<feature type="domain" description="PdxS/SNZ N-terminal" evidence="9">
    <location>
        <begin position="6"/>
        <end position="210"/>
    </location>
</feature>
<dbReference type="Pfam" id="PF01680">
    <property type="entry name" value="SOR_SNZ"/>
    <property type="match status" value="1"/>
</dbReference>
<evidence type="ECO:0000313" key="10">
    <source>
        <dbReference type="EMBL" id="EFX96450.1"/>
    </source>
</evidence>
<evidence type="ECO:0000256" key="4">
    <source>
        <dbReference type="ARBA" id="ARBA00023239"/>
    </source>
</evidence>
<organism evidence="10 11">
    <name type="scientific">Streptococcus vestibularis ATCC 49124</name>
    <dbReference type="NCBI Taxonomy" id="889206"/>
    <lineage>
        <taxon>Bacteria</taxon>
        <taxon>Bacillati</taxon>
        <taxon>Bacillota</taxon>
        <taxon>Bacilli</taxon>
        <taxon>Lactobacillales</taxon>
        <taxon>Streptococcaceae</taxon>
        <taxon>Streptococcus</taxon>
    </lineage>
</organism>
<dbReference type="InterPro" id="IPR013785">
    <property type="entry name" value="Aldolase_TIM"/>
</dbReference>
<dbReference type="HAMAP" id="MF_01824">
    <property type="entry name" value="PdxS"/>
    <property type="match status" value="1"/>
</dbReference>
<keyword evidence="11" id="KW-1185">Reference proteome</keyword>
<sequence>MTNRYDLNKNLAQMLKGGVIMDVQNPEQARIAEAAGAAAVMALERIPADIRAVGGVSRMSDPKMIKEIQAAVSIPVMAKVRIGHFVEAQILQAIEIDYIDESEVLTPADDLIHVDKTKFDVPFVCGAKDLGEALRRISEGASMIRTKGEPGTGDIVQAVHHLRLMNQEICRIQNLREDELYITAKDLQVPIDLVRYVHEHGKLPVVNFAAGGVATPADAALMMQLGAEGVFVGSGIFKSGDPKKRAEAIVKAVTNFDRPDILAQVSEDLGEAMVGINKDEIEILMAERGK</sequence>
<dbReference type="NCBIfam" id="TIGR00343">
    <property type="entry name" value="pyridoxal 5'-phosphate synthase lyase subunit PdxS"/>
    <property type="match status" value="1"/>
</dbReference>
<dbReference type="NCBIfam" id="NF003215">
    <property type="entry name" value="PRK04180.1"/>
    <property type="match status" value="1"/>
</dbReference>
<feature type="binding site" evidence="7">
    <location>
        <position position="212"/>
    </location>
    <ligand>
        <name>D-ribose 5-phosphate</name>
        <dbReference type="ChEBI" id="CHEBI:78346"/>
    </ligand>
</feature>
<dbReference type="PROSITE" id="PS01235">
    <property type="entry name" value="PDXS_SNZ_1"/>
    <property type="match status" value="1"/>
</dbReference>
<comment type="subunit">
    <text evidence="7">In the presence of PdxT, forms a dodecamer of heterodimers.</text>
</comment>
<evidence type="ECO:0000259" key="9">
    <source>
        <dbReference type="Pfam" id="PF01680"/>
    </source>
</evidence>
<feature type="active site" description="Schiff-base intermediate with D-ribose 5-phosphate" evidence="7">
    <location>
        <position position="79"/>
    </location>
</feature>
<dbReference type="InterPro" id="IPR033755">
    <property type="entry name" value="PdxS/SNZ_N"/>
</dbReference>
<dbReference type="PANTHER" id="PTHR31829">
    <property type="entry name" value="PYRIDOXAL 5'-PHOSPHATE SYNTHASE SUBUNIT SNZ1-RELATED"/>
    <property type="match status" value="1"/>
</dbReference>
<feature type="binding site" evidence="7">
    <location>
        <begin position="233"/>
        <end position="234"/>
    </location>
    <ligand>
        <name>D-ribose 5-phosphate</name>
        <dbReference type="ChEBI" id="CHEBI:78346"/>
    </ligand>
</feature>
<evidence type="ECO:0000256" key="8">
    <source>
        <dbReference type="PROSITE-ProRule" id="PRU00481"/>
    </source>
</evidence>
<feature type="binding site" evidence="7">
    <location>
        <position position="163"/>
    </location>
    <ligand>
        <name>D-glyceraldehyde 3-phosphate</name>
        <dbReference type="ChEBI" id="CHEBI:59776"/>
    </ligand>
</feature>
<evidence type="ECO:0000256" key="2">
    <source>
        <dbReference type="ARBA" id="ARBA00007281"/>
    </source>
</evidence>
<feature type="binding site" evidence="7">
    <location>
        <position position="22"/>
    </location>
    <ligand>
        <name>D-ribose 5-phosphate</name>
        <dbReference type="ChEBI" id="CHEBI:78346"/>
    </ligand>
</feature>
<keyword evidence="5 7" id="KW-0704">Schiff base</keyword>
<dbReference type="EC" id="4.3.3.6" evidence="7"/>
<name>A0ABP2KLQ7_STRVE</name>
<dbReference type="InterPro" id="IPR011060">
    <property type="entry name" value="RibuloseP-bd_barrel"/>
</dbReference>
<comment type="function">
    <text evidence="7">Catalyzes the formation of pyridoxal 5'-phosphate from ribose 5-phosphate (RBP), glyceraldehyde 3-phosphate (G3P) and ammonia. The ammonia is provided by the PdxT subunit. Can also use ribulose 5-phosphate and dihydroxyacetone phosphate as substrates, resulting from enzyme-catalyzed isomerization of RBP and G3P, respectively.</text>
</comment>
<keyword evidence="4 7" id="KW-0456">Lyase</keyword>
<evidence type="ECO:0000256" key="5">
    <source>
        <dbReference type="ARBA" id="ARBA00023270"/>
    </source>
</evidence>
<feature type="binding site" evidence="7">
    <location>
        <position position="151"/>
    </location>
    <ligand>
        <name>D-ribose 5-phosphate</name>
        <dbReference type="ChEBI" id="CHEBI:78346"/>
    </ligand>
</feature>
<dbReference type="EMBL" id="AEVI01000024">
    <property type="protein sequence ID" value="EFX96450.1"/>
    <property type="molecule type" value="Genomic_DNA"/>
</dbReference>
<dbReference type="PANTHER" id="PTHR31829:SF0">
    <property type="entry name" value="PYRIDOXAL 5'-PHOSPHATE SYNTHASE SUBUNIT SNZ1-RELATED"/>
    <property type="match status" value="1"/>
</dbReference>
<comment type="catalytic activity">
    <reaction evidence="6 7">
        <text>aldehydo-D-ribose 5-phosphate + D-glyceraldehyde 3-phosphate + L-glutamine = pyridoxal 5'-phosphate + L-glutamate + phosphate + 3 H2O + H(+)</text>
        <dbReference type="Rhea" id="RHEA:31507"/>
        <dbReference type="ChEBI" id="CHEBI:15377"/>
        <dbReference type="ChEBI" id="CHEBI:15378"/>
        <dbReference type="ChEBI" id="CHEBI:29985"/>
        <dbReference type="ChEBI" id="CHEBI:43474"/>
        <dbReference type="ChEBI" id="CHEBI:58273"/>
        <dbReference type="ChEBI" id="CHEBI:58359"/>
        <dbReference type="ChEBI" id="CHEBI:59776"/>
        <dbReference type="ChEBI" id="CHEBI:597326"/>
        <dbReference type="EC" id="4.3.3.6"/>
    </reaction>
</comment>